<dbReference type="Gene3D" id="2.40.170.20">
    <property type="entry name" value="TonB-dependent receptor, beta-barrel domain"/>
    <property type="match status" value="1"/>
</dbReference>
<comment type="subcellular location">
    <subcellularLocation>
        <location evidence="1">Cell outer membrane</location>
    </subcellularLocation>
</comment>
<keyword evidence="7" id="KW-1185">Reference proteome</keyword>
<comment type="caution">
    <text evidence="5">The sequence shown here is derived from an EMBL/GenBank/DDBJ whole genome shotgun (WGS) entry which is preliminary data.</text>
</comment>
<evidence type="ECO:0000256" key="3">
    <source>
        <dbReference type="ARBA" id="ARBA00023237"/>
    </source>
</evidence>
<organism evidence="5 6">
    <name type="scientific">Prolixibacter denitrificans</name>
    <dbReference type="NCBI Taxonomy" id="1541063"/>
    <lineage>
        <taxon>Bacteria</taxon>
        <taxon>Pseudomonadati</taxon>
        <taxon>Bacteroidota</taxon>
        <taxon>Bacteroidia</taxon>
        <taxon>Marinilabiliales</taxon>
        <taxon>Prolixibacteraceae</taxon>
        <taxon>Prolixibacter</taxon>
    </lineage>
</organism>
<evidence type="ECO:0000313" key="7">
    <source>
        <dbReference type="Proteomes" id="UP000396862"/>
    </source>
</evidence>
<name>A0A2P8CKM7_9BACT</name>
<reference evidence="4 7" key="2">
    <citation type="submission" date="2019-10" db="EMBL/GenBank/DDBJ databases">
        <title>Prolixibacter strains distinguished by the presence of nitrate reductase genes were adept at nitrate-dependent anaerobic corrosion of metallic iron and carbon steel.</title>
        <authorList>
            <person name="Iino T."/>
            <person name="Shono N."/>
            <person name="Ito K."/>
            <person name="Nakamura R."/>
            <person name="Sueoka K."/>
            <person name="Harayama S."/>
            <person name="Ohkuma M."/>
        </authorList>
    </citation>
    <scope>NUCLEOTIDE SEQUENCE [LARGE SCALE GENOMIC DNA]</scope>
    <source>
        <strain evidence="4 7">MIC1-1</strain>
    </source>
</reference>
<evidence type="ECO:0000313" key="4">
    <source>
        <dbReference type="EMBL" id="GET20116.1"/>
    </source>
</evidence>
<dbReference type="Proteomes" id="UP000240621">
    <property type="component" value="Unassembled WGS sequence"/>
</dbReference>
<dbReference type="OrthoDB" id="9804995at2"/>
<evidence type="ECO:0000256" key="1">
    <source>
        <dbReference type="ARBA" id="ARBA00004442"/>
    </source>
</evidence>
<dbReference type="GO" id="GO:0009279">
    <property type="term" value="C:cell outer membrane"/>
    <property type="evidence" value="ECO:0007669"/>
    <property type="project" value="UniProtKB-SubCell"/>
</dbReference>
<dbReference type="Gene3D" id="2.60.40.1120">
    <property type="entry name" value="Carboxypeptidase-like, regulatory domain"/>
    <property type="match status" value="1"/>
</dbReference>
<evidence type="ECO:0000313" key="5">
    <source>
        <dbReference type="EMBL" id="PSK85493.1"/>
    </source>
</evidence>
<reference evidence="5 6" key="1">
    <citation type="submission" date="2018-03" db="EMBL/GenBank/DDBJ databases">
        <title>Genomic Encyclopedia of Archaeal and Bacterial Type Strains, Phase II (KMG-II): from individual species to whole genera.</title>
        <authorList>
            <person name="Goeker M."/>
        </authorList>
    </citation>
    <scope>NUCLEOTIDE SEQUENCE [LARGE SCALE GENOMIC DNA]</scope>
    <source>
        <strain evidence="5 6">DSM 27267</strain>
    </source>
</reference>
<proteinExistence type="predicted"/>
<dbReference type="SUPFAM" id="SSF49464">
    <property type="entry name" value="Carboxypeptidase regulatory domain-like"/>
    <property type="match status" value="1"/>
</dbReference>
<sequence>MDGKRNLLQVIGLIFTFLLLSGSVSAQHVETFRGVVLDHQTKAPLPGATITIRGTSRFYTTSSDFNGWFEIENVPVGLHDIVIELKDYKNQLLRNVEVVTGKEAFRMIELDQKVADNKKDIDIRPYKPGIARNATATVSAFSFNRENVQASDNVKEDPAQMAAELPAFRQIMDGRNDLSIRGNSPTGLVWQIDDIPVVAPNFSHEIGLSGGTYPLLPNALVGKSEVDYGPSPAGSIDALAGKFNLRFRNGNRVDRRYSLEMGSFGTAVSAEGPISRKPSSSYLVYYRNSLPSVLSGSGIEAVPGIFPDRQQAAIKVNVPTRFAGTFSIFATGGKNKVEMLQGTGAQSENFYVYGGMPNTDNYLDETLYTGGFSHKIYLKRGISSIKTTVGVSGYERTSRMEMYRSTSLRQIDAGSNNKEQELFFSSRFQHKPSADNYIVAGVSARIHQVNFSDSTLTGNVTQVYPKNYYTLLDANEKGLVQVQADAGWQHKFGNTTAVYVGVNANYFTFNQTASVEPRLSIRHEYNDKTIVSIGYGLQSQLQPMFLYFMKTKADETGTVITEGNRNLSPTRMHQLVGAIDRNFHGNLRLHAEIYFQQLMKVPVEQHVSSFSMMNYGAGFRDYSIYPLVNQGTGQNKGLELQLDKYLMHGYYFRLSGALYDSKYKASDGATRNTAFNGNYKSDLVLGTKFPFAQNGLLDINMHAIYSGGSPLPGIDDSTSVAVGHTVYDEASRYATRGSDWFRIDARVTLKWSMRWLSHELSFNLHNLTGEKILLRRFYNPESGTVDEQYQLGFVPTVLYRVYF</sequence>
<evidence type="ECO:0000313" key="6">
    <source>
        <dbReference type="Proteomes" id="UP000240621"/>
    </source>
</evidence>
<keyword evidence="5" id="KW-0645">Protease</keyword>
<dbReference type="SUPFAM" id="SSF56935">
    <property type="entry name" value="Porins"/>
    <property type="match status" value="1"/>
</dbReference>
<dbReference type="Proteomes" id="UP000396862">
    <property type="component" value="Unassembled WGS sequence"/>
</dbReference>
<dbReference type="InterPro" id="IPR008969">
    <property type="entry name" value="CarboxyPept-like_regulatory"/>
</dbReference>
<keyword evidence="2" id="KW-0472">Membrane</keyword>
<gene>
    <name evidence="5" type="ORF">CLV93_101451</name>
    <name evidence="4" type="ORF">JCM18694_03620</name>
</gene>
<dbReference type="InterPro" id="IPR036942">
    <property type="entry name" value="Beta-barrel_TonB_sf"/>
</dbReference>
<keyword evidence="5" id="KW-0121">Carboxypeptidase</keyword>
<keyword evidence="5" id="KW-0378">Hydrolase</keyword>
<protein>
    <submittedName>
        <fullName evidence="5">Carboxypeptidase family protein</fullName>
    </submittedName>
    <submittedName>
        <fullName evidence="4">Prevent-host-death protein</fullName>
    </submittedName>
</protein>
<dbReference type="EMBL" id="BLAU01000001">
    <property type="protein sequence ID" value="GET20116.1"/>
    <property type="molecule type" value="Genomic_DNA"/>
</dbReference>
<keyword evidence="3" id="KW-0998">Cell outer membrane</keyword>
<evidence type="ECO:0000256" key="2">
    <source>
        <dbReference type="ARBA" id="ARBA00023136"/>
    </source>
</evidence>
<dbReference type="EMBL" id="PYGC01000001">
    <property type="protein sequence ID" value="PSK85493.1"/>
    <property type="molecule type" value="Genomic_DNA"/>
</dbReference>
<dbReference type="RefSeq" id="WP_106540531.1">
    <property type="nucleotide sequence ID" value="NZ_PYGC01000001.1"/>
</dbReference>
<dbReference type="GO" id="GO:0004180">
    <property type="term" value="F:carboxypeptidase activity"/>
    <property type="evidence" value="ECO:0007669"/>
    <property type="project" value="UniProtKB-KW"/>
</dbReference>
<dbReference type="Pfam" id="PF13620">
    <property type="entry name" value="CarboxypepD_reg"/>
    <property type="match status" value="1"/>
</dbReference>
<dbReference type="AlphaFoldDB" id="A0A2P8CKM7"/>
<accession>A0A2P8CKM7</accession>